<comment type="similarity">
    <text evidence="1">Belongs to the Gfa family.</text>
</comment>
<dbReference type="Pfam" id="PF04828">
    <property type="entry name" value="GFA"/>
    <property type="match status" value="1"/>
</dbReference>
<dbReference type="PROSITE" id="PS51891">
    <property type="entry name" value="CENP_V_GFA"/>
    <property type="match status" value="1"/>
</dbReference>
<dbReference type="InParanoid" id="A0A151ZE58"/>
<dbReference type="InterPro" id="IPR006913">
    <property type="entry name" value="CENP-V/GFA"/>
</dbReference>
<keyword evidence="6" id="KW-1185">Reference proteome</keyword>
<evidence type="ECO:0000313" key="6">
    <source>
        <dbReference type="Proteomes" id="UP000076078"/>
    </source>
</evidence>
<dbReference type="GO" id="GO:0046872">
    <property type="term" value="F:metal ion binding"/>
    <property type="evidence" value="ECO:0007669"/>
    <property type="project" value="UniProtKB-KW"/>
</dbReference>
<name>A0A151ZE58_TIELA</name>
<dbReference type="OMA" id="DCSLCRR"/>
<reference evidence="5 6" key="1">
    <citation type="submission" date="2015-12" db="EMBL/GenBank/DDBJ databases">
        <title>Dictyostelia acquired genes for synthesis and detection of signals that induce cell-type specialization by lateral gene transfer from prokaryotes.</title>
        <authorList>
            <person name="Gloeckner G."/>
            <person name="Schaap P."/>
        </authorList>
    </citation>
    <scope>NUCLEOTIDE SEQUENCE [LARGE SCALE GENOMIC DNA]</scope>
    <source>
        <strain evidence="5 6">TK</strain>
    </source>
</reference>
<keyword evidence="2" id="KW-0479">Metal-binding</keyword>
<dbReference type="PANTHER" id="PTHR28620:SF1">
    <property type="entry name" value="CENP-V_GFA DOMAIN-CONTAINING PROTEIN"/>
    <property type="match status" value="1"/>
</dbReference>
<dbReference type="OrthoDB" id="2993351at2759"/>
<organism evidence="5 6">
    <name type="scientific">Tieghemostelium lacteum</name>
    <name type="common">Slime mold</name>
    <name type="synonym">Dictyostelium lacteum</name>
    <dbReference type="NCBI Taxonomy" id="361077"/>
    <lineage>
        <taxon>Eukaryota</taxon>
        <taxon>Amoebozoa</taxon>
        <taxon>Evosea</taxon>
        <taxon>Eumycetozoa</taxon>
        <taxon>Dictyostelia</taxon>
        <taxon>Dictyosteliales</taxon>
        <taxon>Raperosteliaceae</taxon>
        <taxon>Tieghemostelium</taxon>
    </lineage>
</organism>
<dbReference type="STRING" id="361077.A0A151ZE58"/>
<dbReference type="InterPro" id="IPR011057">
    <property type="entry name" value="Mss4-like_sf"/>
</dbReference>
<evidence type="ECO:0000256" key="1">
    <source>
        <dbReference type="ARBA" id="ARBA00005495"/>
    </source>
</evidence>
<dbReference type="Gene3D" id="2.170.150.70">
    <property type="match status" value="1"/>
</dbReference>
<gene>
    <name evidence="5" type="ORF">DLAC_07078</name>
</gene>
<evidence type="ECO:0000256" key="3">
    <source>
        <dbReference type="ARBA" id="ARBA00022833"/>
    </source>
</evidence>
<dbReference type="GO" id="GO:0016846">
    <property type="term" value="F:carbon-sulfur lyase activity"/>
    <property type="evidence" value="ECO:0007669"/>
    <property type="project" value="InterPro"/>
</dbReference>
<dbReference type="SUPFAM" id="SSF51316">
    <property type="entry name" value="Mss4-like"/>
    <property type="match status" value="1"/>
</dbReference>
<comment type="caution">
    <text evidence="5">The sequence shown here is derived from an EMBL/GenBank/DDBJ whole genome shotgun (WGS) entry which is preliminary data.</text>
</comment>
<dbReference type="Proteomes" id="UP000076078">
    <property type="component" value="Unassembled WGS sequence"/>
</dbReference>
<dbReference type="AlphaFoldDB" id="A0A151ZE58"/>
<keyword evidence="3" id="KW-0862">Zinc</keyword>
<feature type="domain" description="CENP-V/GFA" evidence="4">
    <location>
        <begin position="16"/>
        <end position="131"/>
    </location>
</feature>
<protein>
    <submittedName>
        <fullName evidence="5">Glutathione-dependent formaldehyde-activating</fullName>
    </submittedName>
</protein>
<dbReference type="InterPro" id="IPR052355">
    <property type="entry name" value="CENP-V-like"/>
</dbReference>
<dbReference type="PANTHER" id="PTHR28620">
    <property type="entry name" value="CENTROMERE PROTEIN V"/>
    <property type="match status" value="1"/>
</dbReference>
<accession>A0A151ZE58</accession>
<evidence type="ECO:0000313" key="5">
    <source>
        <dbReference type="EMBL" id="KYQ92231.1"/>
    </source>
</evidence>
<dbReference type="EMBL" id="LODT01000031">
    <property type="protein sequence ID" value="KYQ92231.1"/>
    <property type="molecule type" value="Genomic_DNA"/>
</dbReference>
<evidence type="ECO:0000256" key="2">
    <source>
        <dbReference type="ARBA" id="ARBA00022723"/>
    </source>
</evidence>
<evidence type="ECO:0000259" key="4">
    <source>
        <dbReference type="PROSITE" id="PS51891"/>
    </source>
</evidence>
<sequence length="141" mass="15838">MSEQIINQTNDDGVTLKGGCHCGKIRFDLSISKEAAECIEVYDCNCSICTKKGILHLITSTKRFSFTGKEDLSTYTFNTGVAQHYFCSKCGICPFYIPRSNPDGYDINARCLDDFSKFKIKVIPYDGANWEQAPKLDHLSK</sequence>
<proteinExistence type="inferred from homology"/>